<name>A0ABU6R884_9FABA</name>
<protein>
    <recommendedName>
        <fullName evidence="5">Pentatricopeptide repeat-containing protein</fullName>
    </recommendedName>
</protein>
<evidence type="ECO:0000313" key="3">
    <source>
        <dbReference type="EMBL" id="MED6120183.1"/>
    </source>
</evidence>
<evidence type="ECO:0000256" key="1">
    <source>
        <dbReference type="ARBA" id="ARBA00007626"/>
    </source>
</evidence>
<dbReference type="InterPro" id="IPR002885">
    <property type="entry name" value="PPR_rpt"/>
</dbReference>
<comment type="similarity">
    <text evidence="1">Belongs to the PPR family. P subfamily.</text>
</comment>
<sequence>MMFGGMEEEKSMADGKMDDDNLLMSWEKAVVLFDPSKNSHLGMGDFIVEMSGIRAKFKRLAGLFTWTMNWDVRCNILDVSVSNPHGHKWYSTAIIIIAILNRIPASLLLQPPNPKPPFQLIHVSLQQQYQPPEQEEEAPSSFSNSARYVSLIKSAKSLDSCDSTSEQVSTILAALGDTIHEHDAVFVLNKMENSNTTPLVMTHFRDRIKPSKDNELILNNVTLKVCRKSMDFQATEKLFDEMLQRGLHPNNITFSTLINCARMCALPDKAVEWFEKI</sequence>
<gene>
    <name evidence="3" type="ORF">PIB30_018582</name>
</gene>
<dbReference type="InterPro" id="IPR011990">
    <property type="entry name" value="TPR-like_helical_dom_sf"/>
</dbReference>
<dbReference type="Pfam" id="PF13041">
    <property type="entry name" value="PPR_2"/>
    <property type="match status" value="1"/>
</dbReference>
<organism evidence="3 4">
    <name type="scientific">Stylosanthes scabra</name>
    <dbReference type="NCBI Taxonomy" id="79078"/>
    <lineage>
        <taxon>Eukaryota</taxon>
        <taxon>Viridiplantae</taxon>
        <taxon>Streptophyta</taxon>
        <taxon>Embryophyta</taxon>
        <taxon>Tracheophyta</taxon>
        <taxon>Spermatophyta</taxon>
        <taxon>Magnoliopsida</taxon>
        <taxon>eudicotyledons</taxon>
        <taxon>Gunneridae</taxon>
        <taxon>Pentapetalae</taxon>
        <taxon>rosids</taxon>
        <taxon>fabids</taxon>
        <taxon>Fabales</taxon>
        <taxon>Fabaceae</taxon>
        <taxon>Papilionoideae</taxon>
        <taxon>50 kb inversion clade</taxon>
        <taxon>dalbergioids sensu lato</taxon>
        <taxon>Dalbergieae</taxon>
        <taxon>Pterocarpus clade</taxon>
        <taxon>Stylosanthes</taxon>
    </lineage>
</organism>
<keyword evidence="2" id="KW-0677">Repeat</keyword>
<evidence type="ECO:0008006" key="5">
    <source>
        <dbReference type="Google" id="ProtNLM"/>
    </source>
</evidence>
<comment type="caution">
    <text evidence="3">The sequence shown here is derived from an EMBL/GenBank/DDBJ whole genome shotgun (WGS) entry which is preliminary data.</text>
</comment>
<evidence type="ECO:0000256" key="2">
    <source>
        <dbReference type="ARBA" id="ARBA00022737"/>
    </source>
</evidence>
<dbReference type="PANTHER" id="PTHR47447:SF18">
    <property type="entry name" value="PENTATRICOPEPTIDE (PPR) REPEAT PROTEIN"/>
    <property type="match status" value="1"/>
</dbReference>
<dbReference type="EMBL" id="JASCZI010030264">
    <property type="protein sequence ID" value="MED6120183.1"/>
    <property type="molecule type" value="Genomic_DNA"/>
</dbReference>
<dbReference type="PANTHER" id="PTHR47447">
    <property type="entry name" value="OS03G0856100 PROTEIN"/>
    <property type="match status" value="1"/>
</dbReference>
<accession>A0ABU6R884</accession>
<reference evidence="3 4" key="1">
    <citation type="journal article" date="2023" name="Plants (Basel)">
        <title>Bridging the Gap: Combining Genomics and Transcriptomics Approaches to Understand Stylosanthes scabra, an Orphan Legume from the Brazilian Caatinga.</title>
        <authorList>
            <person name="Ferreira-Neto J.R.C."/>
            <person name="da Silva M.D."/>
            <person name="Binneck E."/>
            <person name="de Melo N.F."/>
            <person name="da Silva R.H."/>
            <person name="de Melo A.L.T.M."/>
            <person name="Pandolfi V."/>
            <person name="Bustamante F.O."/>
            <person name="Brasileiro-Vidal A.C."/>
            <person name="Benko-Iseppon A.M."/>
        </authorList>
    </citation>
    <scope>NUCLEOTIDE SEQUENCE [LARGE SCALE GENOMIC DNA]</scope>
    <source>
        <tissue evidence="3">Leaves</tissue>
    </source>
</reference>
<proteinExistence type="inferred from homology"/>
<keyword evidence="4" id="KW-1185">Reference proteome</keyword>
<dbReference type="Gene3D" id="1.25.40.10">
    <property type="entry name" value="Tetratricopeptide repeat domain"/>
    <property type="match status" value="1"/>
</dbReference>
<dbReference type="Proteomes" id="UP001341840">
    <property type="component" value="Unassembled WGS sequence"/>
</dbReference>
<evidence type="ECO:0000313" key="4">
    <source>
        <dbReference type="Proteomes" id="UP001341840"/>
    </source>
</evidence>